<dbReference type="InterPro" id="IPR023795">
    <property type="entry name" value="Serpin_CS"/>
</dbReference>
<dbReference type="eggNOG" id="COG4826">
    <property type="taxonomic scope" value="Bacteria"/>
</dbReference>
<dbReference type="STRING" id="1313304.CALK_2304"/>
<dbReference type="PANTHER" id="PTHR11461">
    <property type="entry name" value="SERINE PROTEASE INHIBITOR, SERPIN"/>
    <property type="match status" value="1"/>
</dbReference>
<dbReference type="InterPro" id="IPR036186">
    <property type="entry name" value="Serpin_sf"/>
</dbReference>
<keyword evidence="4" id="KW-1185">Reference proteome</keyword>
<dbReference type="InterPro" id="IPR000215">
    <property type="entry name" value="Serpin_fam"/>
</dbReference>
<dbReference type="InterPro" id="IPR042178">
    <property type="entry name" value="Serpin_sf_1"/>
</dbReference>
<dbReference type="Gene3D" id="3.30.497.10">
    <property type="entry name" value="Antithrombin, subunit I, domain 2"/>
    <property type="match status" value="1"/>
</dbReference>
<dbReference type="GO" id="GO:0005615">
    <property type="term" value="C:extracellular space"/>
    <property type="evidence" value="ECO:0007669"/>
    <property type="project" value="InterPro"/>
</dbReference>
<dbReference type="InterPro" id="IPR042185">
    <property type="entry name" value="Serpin_sf_2"/>
</dbReference>
<dbReference type="CDD" id="cd19590">
    <property type="entry name" value="serpin_thermopin-like"/>
    <property type="match status" value="1"/>
</dbReference>
<organism evidence="3 4">
    <name type="scientific">Chitinivibrio alkaliphilus ACht1</name>
    <dbReference type="NCBI Taxonomy" id="1313304"/>
    <lineage>
        <taxon>Bacteria</taxon>
        <taxon>Pseudomonadati</taxon>
        <taxon>Fibrobacterota</taxon>
        <taxon>Chitinivibrionia</taxon>
        <taxon>Chitinivibrionales</taxon>
        <taxon>Chitinivibrionaceae</taxon>
        <taxon>Chitinivibrio</taxon>
    </lineage>
</organism>
<comment type="caution">
    <text evidence="3">The sequence shown here is derived from an EMBL/GenBank/DDBJ whole genome shotgun (WGS) entry which is preliminary data.</text>
</comment>
<sequence length="374" mass="42184">MGVRDGSAAQGEFAFSLYRTVAQEEDGNICLSPYSIESVFAMLSAGARGSTRDELFSLFGFSESSQFHRAFSDEMDLLRGADGATVYLANALWPAKKYVLRQDFMELLETRYGAEVERLDFGTEPEKSADQINKWVERHTEGMISQIVQADQFSDLTRLILTNAVYFNASWNTPFPADKTAEDIFYTRRGDSISVDYMQQEASFSYGTTEHSELLLLPYSGGEFSLLLARPHRKEHMEDLEERLSPALLNTWDKALSEERLFVSLPKWKMKKEYEVSSFLHSLGLASAFTPQADFGGVSESKEDLFIDRVLHKTAMEVSEAGTEAAAATAITMRTTSVNISEPREVRFDSPFLFFIRHDPTGRILFMGRMDDPS</sequence>
<evidence type="ECO:0000313" key="4">
    <source>
        <dbReference type="Proteomes" id="UP000017148"/>
    </source>
</evidence>
<dbReference type="Proteomes" id="UP000017148">
    <property type="component" value="Unassembled WGS sequence"/>
</dbReference>
<dbReference type="Pfam" id="PF00079">
    <property type="entry name" value="Serpin"/>
    <property type="match status" value="1"/>
</dbReference>
<dbReference type="EMBL" id="ASJR01000029">
    <property type="protein sequence ID" value="ERP30853.1"/>
    <property type="molecule type" value="Genomic_DNA"/>
</dbReference>
<accession>U7D4J6</accession>
<evidence type="ECO:0000259" key="2">
    <source>
        <dbReference type="SMART" id="SM00093"/>
    </source>
</evidence>
<dbReference type="SMART" id="SM00093">
    <property type="entry name" value="SERPIN"/>
    <property type="match status" value="1"/>
</dbReference>
<dbReference type="InterPro" id="IPR023796">
    <property type="entry name" value="Serpin_dom"/>
</dbReference>
<dbReference type="SUPFAM" id="SSF56574">
    <property type="entry name" value="Serpins"/>
    <property type="match status" value="1"/>
</dbReference>
<evidence type="ECO:0000256" key="1">
    <source>
        <dbReference type="RuleBase" id="RU000411"/>
    </source>
</evidence>
<name>U7D4J6_9BACT</name>
<dbReference type="Gene3D" id="2.30.39.10">
    <property type="entry name" value="Alpha-1-antitrypsin, domain 1"/>
    <property type="match status" value="1"/>
</dbReference>
<comment type="similarity">
    <text evidence="1">Belongs to the serpin family.</text>
</comment>
<feature type="domain" description="Serpin" evidence="2">
    <location>
        <begin position="15"/>
        <end position="373"/>
    </location>
</feature>
<dbReference type="GO" id="GO:0004867">
    <property type="term" value="F:serine-type endopeptidase inhibitor activity"/>
    <property type="evidence" value="ECO:0007669"/>
    <property type="project" value="InterPro"/>
</dbReference>
<evidence type="ECO:0000313" key="3">
    <source>
        <dbReference type="EMBL" id="ERP30853.1"/>
    </source>
</evidence>
<dbReference type="OrthoDB" id="9764871at2"/>
<gene>
    <name evidence="3" type="ORF">CALK_2304</name>
</gene>
<dbReference type="PANTHER" id="PTHR11461:SF211">
    <property type="entry name" value="GH10112P-RELATED"/>
    <property type="match status" value="1"/>
</dbReference>
<dbReference type="RefSeq" id="WP_022637667.1">
    <property type="nucleotide sequence ID" value="NZ_ASJR01000029.1"/>
</dbReference>
<protein>
    <submittedName>
        <fullName evidence="3">Serine protease inhibitor</fullName>
    </submittedName>
</protein>
<dbReference type="PROSITE" id="PS00284">
    <property type="entry name" value="SERPIN"/>
    <property type="match status" value="1"/>
</dbReference>
<reference evidence="3 4" key="1">
    <citation type="journal article" date="2013" name="Environ. Microbiol.">
        <title>Genome analysis of Chitinivibrio alkaliphilus gen. nov., sp. nov., a novel extremely haloalkaliphilic anaerobic chitinolytic bacterium from the candidate phylum Termite Group 3.</title>
        <authorList>
            <person name="Sorokin D.Y."/>
            <person name="Gumerov V.M."/>
            <person name="Rakitin A.L."/>
            <person name="Beletsky A.V."/>
            <person name="Damste J.S."/>
            <person name="Muyzer G."/>
            <person name="Mardanov A.V."/>
            <person name="Ravin N.V."/>
        </authorList>
    </citation>
    <scope>NUCLEOTIDE SEQUENCE [LARGE SCALE GENOMIC DNA]</scope>
    <source>
        <strain evidence="3 4">ACht1</strain>
    </source>
</reference>
<dbReference type="AlphaFoldDB" id="U7D4J6"/>
<proteinExistence type="inferred from homology"/>